<reference evidence="1" key="1">
    <citation type="journal article" date="2013" name="J. Plant Res.">
        <title>Effect of fungi and light on seed germination of three Opuntia species from semiarid lands of central Mexico.</title>
        <authorList>
            <person name="Delgado-Sanchez P."/>
            <person name="Jimenez-Bremont J.F."/>
            <person name="Guerrero-Gonzalez Mde L."/>
            <person name="Flores J."/>
        </authorList>
    </citation>
    <scope>NUCLEOTIDE SEQUENCE</scope>
    <source>
        <tissue evidence="1">Cladode</tissue>
    </source>
</reference>
<dbReference type="EMBL" id="GISG01068077">
    <property type="protein sequence ID" value="MBA4629033.1"/>
    <property type="molecule type" value="Transcribed_RNA"/>
</dbReference>
<dbReference type="AlphaFoldDB" id="A0A7C8YYB5"/>
<dbReference type="EMBL" id="GISG01068079">
    <property type="protein sequence ID" value="MBA4629035.1"/>
    <property type="molecule type" value="Transcribed_RNA"/>
</dbReference>
<name>A0A7C8YYB5_OPUST</name>
<reference evidence="1" key="2">
    <citation type="submission" date="2020-07" db="EMBL/GenBank/DDBJ databases">
        <authorList>
            <person name="Vera ALvarez R."/>
            <person name="Arias-Moreno D.M."/>
            <person name="Jimenez-Jacinto V."/>
            <person name="Jimenez-Bremont J.F."/>
            <person name="Swaminathan K."/>
            <person name="Moose S.P."/>
            <person name="Guerrero-Gonzalez M.L."/>
            <person name="Marino-Ramirez L."/>
            <person name="Landsman D."/>
            <person name="Rodriguez-Kessler M."/>
            <person name="Delgado-Sanchez P."/>
        </authorList>
    </citation>
    <scope>NUCLEOTIDE SEQUENCE</scope>
    <source>
        <tissue evidence="1">Cladode</tissue>
    </source>
</reference>
<proteinExistence type="predicted"/>
<organism evidence="1">
    <name type="scientific">Opuntia streptacantha</name>
    <name type="common">Prickly pear cactus</name>
    <name type="synonym">Opuntia cardona</name>
    <dbReference type="NCBI Taxonomy" id="393608"/>
    <lineage>
        <taxon>Eukaryota</taxon>
        <taxon>Viridiplantae</taxon>
        <taxon>Streptophyta</taxon>
        <taxon>Embryophyta</taxon>
        <taxon>Tracheophyta</taxon>
        <taxon>Spermatophyta</taxon>
        <taxon>Magnoliopsida</taxon>
        <taxon>eudicotyledons</taxon>
        <taxon>Gunneridae</taxon>
        <taxon>Pentapetalae</taxon>
        <taxon>Caryophyllales</taxon>
        <taxon>Cactineae</taxon>
        <taxon>Cactaceae</taxon>
        <taxon>Opuntioideae</taxon>
        <taxon>Opuntia</taxon>
    </lineage>
</organism>
<accession>A0A7C8YYB5</accession>
<sequence>MLTLSMFKNVSLPPGNKPLIEESPFAFFALLKSDVPVPSRKTSPDLMPEHIMFVILICIFAKSFSRSSFCLFITVSCLCSSCSPCCLSDKAASSRASLWCLAMSSFSKFSSSSSYSIFFGLGSNSAPSPFLCFTSAKC</sequence>
<protein>
    <submittedName>
        <fullName evidence="1">Uncharacterized protein</fullName>
    </submittedName>
</protein>
<evidence type="ECO:0000313" key="1">
    <source>
        <dbReference type="EMBL" id="MBA4629033.1"/>
    </source>
</evidence>